<sequence length="833" mass="94380">MDDEELSSLVQAAEQLASQLDDGSLGELPRVERNLRQIMEASNQLWIRTSQSGGQENQGAALLGSVGLDLPRVAHKLDVLSTISNFEPLEPIRETDIKGFLKNERENAILAVIEETRRMSFNHAQQMYWDSVKSEWEKEKQQILSALTESGDELLDISLPIAEMTSGGMLPISSRSVLDHQEMAYVKAVMEYNDQTLKGGIKPSLAEKFSQTAQAFNDQNISDIWDMVRMMVDVPVKISGDNILKSRGSALIQKAFMNQGRRYLEDRYKSYIRQTVYSNLGAAKLGGIPGTLPLVRSFVSARQISRTTGLEDGFVDGEPVWPLIFYCLRCGDINAALQASKQAGAVVSEFTRLLEELIHSGDRNLSPSMETNAKLMYKKMIRTSTDPYKRASYCVVAACDVNDDHTEVAQSTDDYLWIKLCQLKEDELAGHDSSHERVTYSQFQLLVLEEYGERHFKAYQEPFLYFEVLFLTGQFEAAIDFFSRIERLRCHAVHVALALFESQFLALPSNVQSPLLSKENSDKPSMRRLNIARLVMLYTRKFEATDPKEALHYFYFLRGIKGSKGDSLFTACVSELVLESRNFDLLLGRLEPDGTRTQGFLNHFKGTQVDTQKIIELVARDSEAKGLHEDAVHLYELAKDDAKVIELLCRLLSGSISQPAAIESESWRVQNKALAFAQRLKASGSLLPNIAATFFLLLDLGIFFSLYHEEKYHEAFETIAKLRLIPLSPDEVESRVSNFRNLSDDIRRNIPDVLLATMNILYKKYKQSKAPRGFVQSRRDDGDTDEFMDQIRKQARALTTFIGMIPYRMPGDTHARMSCKPRKLNYSTVMERL</sequence>
<accession>A0ABQ9YNQ8</accession>
<dbReference type="InterPro" id="IPR007231">
    <property type="entry name" value="Nucleoporin_int_Nup93/Nic96"/>
</dbReference>
<comment type="similarity">
    <text evidence="2 5">Belongs to the nucleoporin interacting component (NIC) family.</text>
</comment>
<keyword evidence="5" id="KW-0811">Translocation</keyword>
<keyword evidence="5" id="KW-0509">mRNA transport</keyword>
<evidence type="ECO:0000256" key="3">
    <source>
        <dbReference type="ARBA" id="ARBA00023132"/>
    </source>
</evidence>
<dbReference type="PANTHER" id="PTHR11225">
    <property type="entry name" value="NUCLEAR PORE COMPLEX PROTEIN NUP93 NUCLEOPORIN NUP93 DEAD EYE PROTEIN"/>
    <property type="match status" value="1"/>
</dbReference>
<dbReference type="PANTHER" id="PTHR11225:SF4">
    <property type="entry name" value="NUCLEAR PORE COMPLEX PROTEIN NUP93"/>
    <property type="match status" value="1"/>
</dbReference>
<evidence type="ECO:0000313" key="6">
    <source>
        <dbReference type="EMBL" id="KAK4002254.1"/>
    </source>
</evidence>
<evidence type="ECO:0000256" key="5">
    <source>
        <dbReference type="RuleBase" id="RU364035"/>
    </source>
</evidence>
<evidence type="ECO:0000256" key="2">
    <source>
        <dbReference type="ARBA" id="ARBA00010186"/>
    </source>
</evidence>
<evidence type="ECO:0000256" key="4">
    <source>
        <dbReference type="ARBA" id="ARBA00023242"/>
    </source>
</evidence>
<keyword evidence="5" id="KW-0472">Membrane</keyword>
<keyword evidence="3 5" id="KW-0906">Nuclear pore complex</keyword>
<reference evidence="6 7" key="1">
    <citation type="journal article" date="2023" name="Nucleic Acids Res.">
        <title>The hologenome of Daphnia magna reveals possible DNA methylation and microbiome-mediated evolution of the host genome.</title>
        <authorList>
            <person name="Chaturvedi A."/>
            <person name="Li X."/>
            <person name="Dhandapani V."/>
            <person name="Marshall H."/>
            <person name="Kissane S."/>
            <person name="Cuenca-Cambronero M."/>
            <person name="Asole G."/>
            <person name="Calvet F."/>
            <person name="Ruiz-Romero M."/>
            <person name="Marangio P."/>
            <person name="Guigo R."/>
            <person name="Rago D."/>
            <person name="Mirbahai L."/>
            <person name="Eastwood N."/>
            <person name="Colbourne J.K."/>
            <person name="Zhou J."/>
            <person name="Mallon E."/>
            <person name="Orsini L."/>
        </authorList>
    </citation>
    <scope>NUCLEOTIDE SEQUENCE [LARGE SCALE GENOMIC DNA]</scope>
    <source>
        <strain evidence="6">LRV0_1</strain>
    </source>
</reference>
<proteinExistence type="inferred from homology"/>
<comment type="caution">
    <text evidence="6">The sequence shown here is derived from an EMBL/GenBank/DDBJ whole genome shotgun (WGS) entry which is preliminary data.</text>
</comment>
<evidence type="ECO:0000313" key="7">
    <source>
        <dbReference type="Proteomes" id="UP001234178"/>
    </source>
</evidence>
<dbReference type="Pfam" id="PF04097">
    <property type="entry name" value="Nic96"/>
    <property type="match status" value="1"/>
</dbReference>
<keyword evidence="5" id="KW-0653">Protein transport</keyword>
<protein>
    <recommendedName>
        <fullName evidence="5">Nuclear pore protein</fullName>
    </recommendedName>
</protein>
<dbReference type="Proteomes" id="UP001234178">
    <property type="component" value="Unassembled WGS sequence"/>
</dbReference>
<dbReference type="EMBL" id="JAOYFB010000001">
    <property type="protein sequence ID" value="KAK4002254.1"/>
    <property type="molecule type" value="Genomic_DNA"/>
</dbReference>
<gene>
    <name evidence="6" type="ORF">OUZ56_004095</name>
</gene>
<keyword evidence="7" id="KW-1185">Reference proteome</keyword>
<keyword evidence="5" id="KW-0813">Transport</keyword>
<keyword evidence="4 5" id="KW-0539">Nucleus</keyword>
<evidence type="ECO:0000256" key="1">
    <source>
        <dbReference type="ARBA" id="ARBA00004567"/>
    </source>
</evidence>
<organism evidence="6 7">
    <name type="scientific">Daphnia magna</name>
    <dbReference type="NCBI Taxonomy" id="35525"/>
    <lineage>
        <taxon>Eukaryota</taxon>
        <taxon>Metazoa</taxon>
        <taxon>Ecdysozoa</taxon>
        <taxon>Arthropoda</taxon>
        <taxon>Crustacea</taxon>
        <taxon>Branchiopoda</taxon>
        <taxon>Diplostraca</taxon>
        <taxon>Cladocera</taxon>
        <taxon>Anomopoda</taxon>
        <taxon>Daphniidae</taxon>
        <taxon>Daphnia</taxon>
    </lineage>
</organism>
<comment type="subcellular location">
    <subcellularLocation>
        <location evidence="1 5">Nucleus</location>
        <location evidence="1 5">Nuclear pore complex</location>
    </subcellularLocation>
</comment>
<name>A0ABQ9YNQ8_9CRUS</name>